<dbReference type="AlphaFoldDB" id="A0A2X1X567"/>
<dbReference type="EC" id="3.-.-.-" evidence="1"/>
<dbReference type="InterPro" id="IPR029058">
    <property type="entry name" value="AB_hydrolase_fold"/>
</dbReference>
<evidence type="ECO:0000313" key="1">
    <source>
        <dbReference type="EMBL" id="SPY94330.1"/>
    </source>
</evidence>
<dbReference type="PANTHER" id="PTHR15394:SF3">
    <property type="entry name" value="SERINE HYDROLASE RBBP9"/>
    <property type="match status" value="1"/>
</dbReference>
<dbReference type="SUPFAM" id="SSF53474">
    <property type="entry name" value="alpha/beta-Hydrolases"/>
    <property type="match status" value="1"/>
</dbReference>
<dbReference type="RefSeq" id="WP_004247796.1">
    <property type="nucleotide sequence ID" value="NZ_ABFCQN020000078.1"/>
</dbReference>
<reference evidence="1 2" key="1">
    <citation type="submission" date="2018-06" db="EMBL/GenBank/DDBJ databases">
        <authorList>
            <consortium name="Pathogen Informatics"/>
            <person name="Doyle S."/>
        </authorList>
    </citation>
    <scope>NUCLEOTIDE SEQUENCE [LARGE SCALE GENOMIC DNA]</scope>
    <source>
        <strain evidence="1 2">NCTC10975</strain>
    </source>
</reference>
<gene>
    <name evidence="1" type="primary">ydeN</name>
    <name evidence="1" type="ORF">NCTC10975_00670</name>
</gene>
<organism evidence="1 2">
    <name type="scientific">Proteus mirabilis</name>
    <dbReference type="NCBI Taxonomy" id="584"/>
    <lineage>
        <taxon>Bacteria</taxon>
        <taxon>Pseudomonadati</taxon>
        <taxon>Pseudomonadota</taxon>
        <taxon>Gammaproteobacteria</taxon>
        <taxon>Enterobacterales</taxon>
        <taxon>Morganellaceae</taxon>
        <taxon>Proteus</taxon>
    </lineage>
</organism>
<dbReference type="PANTHER" id="PTHR15394">
    <property type="entry name" value="SERINE HYDROLASE RBBP9"/>
    <property type="match status" value="1"/>
</dbReference>
<sequence length="192" mass="21827">MKGKRVVIVHGYTASPKDNWFPWLKEELGSLGYDVSIPMMPEPNHPNPNEWQQKLADENIILDKDTILVGHSLGCITLLRFLSEQACEDITIGGYILVAGFNSEQKTLPELNSHIYNNLNYSKLIKISDKRVSLISSNDWIVSPDSSKKLASQLQTQIVIEEDAGHFLDKEGYIKLPVMLDIFKYMLNEHKL</sequence>
<dbReference type="Proteomes" id="UP000251485">
    <property type="component" value="Unassembled WGS sequence"/>
</dbReference>
<dbReference type="InterPro" id="IPR010662">
    <property type="entry name" value="RBBP9/YdeN"/>
</dbReference>
<dbReference type="Gene3D" id="3.40.50.1820">
    <property type="entry name" value="alpha/beta hydrolase"/>
    <property type="match status" value="1"/>
</dbReference>
<dbReference type="GO" id="GO:0016787">
    <property type="term" value="F:hydrolase activity"/>
    <property type="evidence" value="ECO:0007669"/>
    <property type="project" value="UniProtKB-KW"/>
</dbReference>
<proteinExistence type="predicted"/>
<keyword evidence="1" id="KW-0378">Hydrolase</keyword>
<accession>A0A2X1X567</accession>
<dbReference type="Pfam" id="PF06821">
    <property type="entry name" value="Ser_hydrolase"/>
    <property type="match status" value="1"/>
</dbReference>
<evidence type="ECO:0000313" key="2">
    <source>
        <dbReference type="Proteomes" id="UP000251485"/>
    </source>
</evidence>
<name>A0A2X1X567_PROMI</name>
<protein>
    <submittedName>
        <fullName evidence="1">Hydrolase ydeN</fullName>
        <ecNumber evidence="1">3.-.-.-</ecNumber>
    </submittedName>
</protein>
<dbReference type="EMBL" id="UAUE01000003">
    <property type="protein sequence ID" value="SPY94330.1"/>
    <property type="molecule type" value="Genomic_DNA"/>
</dbReference>